<dbReference type="Pfam" id="PF22422">
    <property type="entry name" value="MGH1-like_GH"/>
    <property type="match status" value="2"/>
</dbReference>
<dbReference type="SUPFAM" id="SSF48208">
    <property type="entry name" value="Six-hairpin glycosidases"/>
    <property type="match status" value="1"/>
</dbReference>
<dbReference type="OrthoDB" id="9798687at2"/>
<dbReference type="PANTHER" id="PTHR10412:SF11">
    <property type="entry name" value="MANNOSYL-OLIGOSACCHARIDE GLUCOSIDASE"/>
    <property type="match status" value="1"/>
</dbReference>
<dbReference type="GO" id="GO:0004573">
    <property type="term" value="F:Glc3Man9GlcNAc2 oligosaccharide glucosidase activity"/>
    <property type="evidence" value="ECO:0007669"/>
    <property type="project" value="InterPro"/>
</dbReference>
<organism evidence="6 7">
    <name type="scientific">Blastopirellula retiformator</name>
    <dbReference type="NCBI Taxonomy" id="2527970"/>
    <lineage>
        <taxon>Bacteria</taxon>
        <taxon>Pseudomonadati</taxon>
        <taxon>Planctomycetota</taxon>
        <taxon>Planctomycetia</taxon>
        <taxon>Pirellulales</taxon>
        <taxon>Pirellulaceae</taxon>
        <taxon>Blastopirellula</taxon>
    </lineage>
</organism>
<dbReference type="RefSeq" id="WP_146429602.1">
    <property type="nucleotide sequence ID" value="NZ_SJPF01000001.1"/>
</dbReference>
<keyword evidence="2" id="KW-0378">Hydrolase</keyword>
<proteinExistence type="inferred from homology"/>
<dbReference type="EMBL" id="SJPF01000001">
    <property type="protein sequence ID" value="TWT39432.1"/>
    <property type="molecule type" value="Genomic_DNA"/>
</dbReference>
<evidence type="ECO:0000256" key="3">
    <source>
        <dbReference type="ARBA" id="ARBA00023295"/>
    </source>
</evidence>
<feature type="region of interest" description="Disordered" evidence="4">
    <location>
        <begin position="893"/>
        <end position="914"/>
    </location>
</feature>
<name>A0A5C5VP59_9BACT</name>
<evidence type="ECO:0000256" key="2">
    <source>
        <dbReference type="ARBA" id="ARBA00022801"/>
    </source>
</evidence>
<dbReference type="InterPro" id="IPR004888">
    <property type="entry name" value="Glycoside_hydrolase_63"/>
</dbReference>
<protein>
    <submittedName>
        <fullName evidence="6">Mannosyl oligosaccharide glucosidase</fullName>
    </submittedName>
</protein>
<dbReference type="Proteomes" id="UP000318878">
    <property type="component" value="Unassembled WGS sequence"/>
</dbReference>
<evidence type="ECO:0000313" key="7">
    <source>
        <dbReference type="Proteomes" id="UP000318878"/>
    </source>
</evidence>
<comment type="similarity">
    <text evidence="1">Belongs to the glycosyl hydrolase 63 family.</text>
</comment>
<sequence length="914" mass="105716">MPEAEWDRLAAESERESNENWKRWGPYLSERQWGTVRESAAEEDPWLNFTYEQAIWRTYRWGEDGLMGICDRQCRLCFGLALWNGQDRILKERLFGLTGPEGNHGEDVKEAYYYLDSTPTHSYLKGLYKYPQAEYPYQRLRDENAGRDRSQPEFELTDTGLFDEGRYFDVQVEYAKASAEDILIRVTVSNRGPEPAPLHILPTWWFRNTWAWGPTLEKPEKKPCMSQTGEDELLAKHETLGEMQIYADAGPDGESPEWMFTENETNSWRFEDPNSGRPSCKDAFHLAVVEGMDGVVNPTNSGTKAAAHYQCVIPAGESVQFRMRMSAKEQSPVTPFGAGFEDAFEQRIEEADRFAKSLVGPGLSKDEEMVLRQANAGLLWTKQFYHYVIPRWLENSSGGKQRRKSDQQPGAPSKRNADWGHLYNKNIISMPDKWEYPWYAAWDSAFHFIPFAKLDPYFAKEQAILFLREWYMHPNGQLPAYEWNFSDVNPPVHAWACWRIYQMTAYNGDGDRVFLERVFQKLLLNFTWWVNRKDIRGKHVFSGGFLGLDNVGIFDRSKPLPTGGHLEQADGTAWMAYFCSSMLSIAFELAEDNPAYEDMASKFFEHYVSIAEAMNSLDGTGLWDEEDGFYYDHLHIDGRSIPLKIRSIVGLIPLLTVDVIEDQTMERLPAFCKRMDWFLKFRPELSKFMTYMESDTQEDGVGRKLLAIPTKERLLRMLRYLLDEDEFLSPYGIRSLSKFHLEHPFEYELNGERLCVQYQPAESDSWLFGGNSNWRGPIWFPLNYLLIEALERYYKFYGKSLRVECPARSGQYMDLQEVADEIRKRLSTLFLANTEGARPSYCRSDRLINDPHWRELVLFYEYFDAETGKGLGASHQTGWTALIAPILGTLAEHRSAATPKPPKRKQATASSESV</sequence>
<comment type="caution">
    <text evidence="6">The sequence shown here is derived from an EMBL/GenBank/DDBJ whole genome shotgun (WGS) entry which is preliminary data.</text>
</comment>
<evidence type="ECO:0000313" key="6">
    <source>
        <dbReference type="EMBL" id="TWT39432.1"/>
    </source>
</evidence>
<dbReference type="AlphaFoldDB" id="A0A5C5VP59"/>
<feature type="domain" description="Mannosylglycerate hydrolase MGH1-like glycoside hydrolase" evidence="5">
    <location>
        <begin position="708"/>
        <end position="877"/>
    </location>
</feature>
<feature type="region of interest" description="Disordered" evidence="4">
    <location>
        <begin position="396"/>
        <end position="417"/>
    </location>
</feature>
<dbReference type="PANTHER" id="PTHR10412">
    <property type="entry name" value="MANNOSYL-OLIGOSACCHARIDE GLUCOSIDASE"/>
    <property type="match status" value="1"/>
</dbReference>
<dbReference type="GO" id="GO:0009311">
    <property type="term" value="P:oligosaccharide metabolic process"/>
    <property type="evidence" value="ECO:0007669"/>
    <property type="project" value="InterPro"/>
</dbReference>
<feature type="domain" description="Mannosylglycerate hydrolase MGH1-like glycoside hydrolase" evidence="5">
    <location>
        <begin position="436"/>
        <end position="667"/>
    </location>
</feature>
<dbReference type="InterPro" id="IPR008928">
    <property type="entry name" value="6-hairpin_glycosidase_sf"/>
</dbReference>
<gene>
    <name evidence="6" type="ORF">Enr8_11310</name>
</gene>
<evidence type="ECO:0000256" key="4">
    <source>
        <dbReference type="SAM" id="MobiDB-lite"/>
    </source>
</evidence>
<dbReference type="Gene3D" id="1.50.10.10">
    <property type="match status" value="2"/>
</dbReference>
<dbReference type="GO" id="GO:0006487">
    <property type="term" value="P:protein N-linked glycosylation"/>
    <property type="evidence" value="ECO:0007669"/>
    <property type="project" value="TreeGrafter"/>
</dbReference>
<evidence type="ECO:0000256" key="1">
    <source>
        <dbReference type="ARBA" id="ARBA00010833"/>
    </source>
</evidence>
<keyword evidence="3" id="KW-0326">Glycosidase</keyword>
<accession>A0A5C5VP59</accession>
<dbReference type="InterPro" id="IPR054491">
    <property type="entry name" value="MGH1-like_GH"/>
</dbReference>
<evidence type="ECO:0000259" key="5">
    <source>
        <dbReference type="Pfam" id="PF22422"/>
    </source>
</evidence>
<reference evidence="6 7" key="1">
    <citation type="submission" date="2019-02" db="EMBL/GenBank/DDBJ databases">
        <title>Deep-cultivation of Planctomycetes and their phenomic and genomic characterization uncovers novel biology.</title>
        <authorList>
            <person name="Wiegand S."/>
            <person name="Jogler M."/>
            <person name="Boedeker C."/>
            <person name="Pinto D."/>
            <person name="Vollmers J."/>
            <person name="Rivas-Marin E."/>
            <person name="Kohn T."/>
            <person name="Peeters S.H."/>
            <person name="Heuer A."/>
            <person name="Rast P."/>
            <person name="Oberbeckmann S."/>
            <person name="Bunk B."/>
            <person name="Jeske O."/>
            <person name="Meyerdierks A."/>
            <person name="Storesund J.E."/>
            <person name="Kallscheuer N."/>
            <person name="Luecker S."/>
            <person name="Lage O.M."/>
            <person name="Pohl T."/>
            <person name="Merkel B.J."/>
            <person name="Hornburger P."/>
            <person name="Mueller R.-W."/>
            <person name="Bruemmer F."/>
            <person name="Labrenz M."/>
            <person name="Spormann A.M."/>
            <person name="Op Den Camp H."/>
            <person name="Overmann J."/>
            <person name="Amann R."/>
            <person name="Jetten M.S.M."/>
            <person name="Mascher T."/>
            <person name="Medema M.H."/>
            <person name="Devos D.P."/>
            <person name="Kaster A.-K."/>
            <person name="Ovreas L."/>
            <person name="Rohde M."/>
            <person name="Galperin M.Y."/>
            <person name="Jogler C."/>
        </authorList>
    </citation>
    <scope>NUCLEOTIDE SEQUENCE [LARGE SCALE GENOMIC DNA]</scope>
    <source>
        <strain evidence="6 7">Enr8</strain>
    </source>
</reference>
<keyword evidence="7" id="KW-1185">Reference proteome</keyword>
<dbReference type="InterPro" id="IPR012341">
    <property type="entry name" value="6hp_glycosidase-like_sf"/>
</dbReference>